<dbReference type="EMBL" id="BNJQ01000013">
    <property type="protein sequence ID" value="GHP06531.1"/>
    <property type="molecule type" value="Genomic_DNA"/>
</dbReference>
<comment type="caution">
    <text evidence="2">The sequence shown here is derived from an EMBL/GenBank/DDBJ whole genome shotgun (WGS) entry which is preliminary data.</text>
</comment>
<protein>
    <recommendedName>
        <fullName evidence="4">Thioredoxin domain-containing protein</fullName>
    </recommendedName>
</protein>
<accession>A0A830HLT6</accession>
<proteinExistence type="predicted"/>
<feature type="chain" id="PRO_5032540017" description="Thioredoxin domain-containing protein" evidence="1">
    <location>
        <begin position="21"/>
        <end position="363"/>
    </location>
</feature>
<reference evidence="2" key="1">
    <citation type="submission" date="2020-10" db="EMBL/GenBank/DDBJ databases">
        <title>Unveiling of a novel bifunctional photoreceptor, Dualchrome1, isolated from a cosmopolitan green alga.</title>
        <authorList>
            <person name="Suzuki S."/>
            <person name="Kawachi M."/>
        </authorList>
    </citation>
    <scope>NUCLEOTIDE SEQUENCE</scope>
    <source>
        <strain evidence="2">NIES 2893</strain>
    </source>
</reference>
<organism evidence="2 3">
    <name type="scientific">Pycnococcus provasolii</name>
    <dbReference type="NCBI Taxonomy" id="41880"/>
    <lineage>
        <taxon>Eukaryota</taxon>
        <taxon>Viridiplantae</taxon>
        <taxon>Chlorophyta</taxon>
        <taxon>Pseudoscourfieldiophyceae</taxon>
        <taxon>Pseudoscourfieldiales</taxon>
        <taxon>Pycnococcaceae</taxon>
        <taxon>Pycnococcus</taxon>
    </lineage>
</organism>
<evidence type="ECO:0000313" key="3">
    <source>
        <dbReference type="Proteomes" id="UP000660262"/>
    </source>
</evidence>
<evidence type="ECO:0000313" key="2">
    <source>
        <dbReference type="EMBL" id="GHP06531.1"/>
    </source>
</evidence>
<keyword evidence="3" id="KW-1185">Reference proteome</keyword>
<sequence length="363" mass="38903">MSSVLVTLLVLAASLPAILAQSCDNISKQGEGGCPVVDDQSANNKGTTLPLPGKRRTHVVKDFVDSAESFTFYENPKAFKQYVDDHTAPVVIVAALRRNSRAHQAFLDGIEGAHVPVTTSGDSTQPLPIAVLLCDEEADDEDCTIPEYQVTAPAVASIEKSGGDSGTYISRLADDTITTEGVREFLTLALVPPMIPFLDSNAWQEFIRANLGGEQRLAALIFDKSKVCDKSHPLASDLVEAARHVRGLALVLCCGDRSEAPESLASTFGVNDDDVPAAVVFDVASKAVFPLAMENTESSETWSPARVNAVSLRRHIEMAATGDLQLVEAWQPFGSHRTAAMPSQRVYKGMAAAHDGLWEKEAA</sequence>
<feature type="signal peptide" evidence="1">
    <location>
        <begin position="1"/>
        <end position="20"/>
    </location>
</feature>
<name>A0A830HLT6_9CHLO</name>
<dbReference type="AlphaFoldDB" id="A0A830HLT6"/>
<evidence type="ECO:0008006" key="4">
    <source>
        <dbReference type="Google" id="ProtNLM"/>
    </source>
</evidence>
<dbReference type="Proteomes" id="UP000660262">
    <property type="component" value="Unassembled WGS sequence"/>
</dbReference>
<gene>
    <name evidence="2" type="ORF">PPROV_000527600</name>
</gene>
<keyword evidence="1" id="KW-0732">Signal</keyword>
<evidence type="ECO:0000256" key="1">
    <source>
        <dbReference type="SAM" id="SignalP"/>
    </source>
</evidence>